<dbReference type="InterPro" id="IPR003340">
    <property type="entry name" value="B3_DNA-bd"/>
</dbReference>
<comment type="subcellular location">
    <subcellularLocation>
        <location evidence="1">Nucleus</location>
    </subcellularLocation>
</comment>
<dbReference type="EMBL" id="CM018037">
    <property type="protein sequence ID" value="KAA8539112.1"/>
    <property type="molecule type" value="Genomic_DNA"/>
</dbReference>
<dbReference type="GO" id="GO:0003677">
    <property type="term" value="F:DNA binding"/>
    <property type="evidence" value="ECO:0007669"/>
    <property type="project" value="UniProtKB-KW"/>
</dbReference>
<proteinExistence type="predicted"/>
<evidence type="ECO:0000256" key="1">
    <source>
        <dbReference type="ARBA" id="ARBA00004123"/>
    </source>
</evidence>
<keyword evidence="8" id="KW-1185">Reference proteome</keyword>
<dbReference type="Gene3D" id="2.40.330.10">
    <property type="entry name" value="DNA-binding pseudobarrel domain"/>
    <property type="match status" value="1"/>
</dbReference>
<organism evidence="7 8">
    <name type="scientific">Nyssa sinensis</name>
    <dbReference type="NCBI Taxonomy" id="561372"/>
    <lineage>
        <taxon>Eukaryota</taxon>
        <taxon>Viridiplantae</taxon>
        <taxon>Streptophyta</taxon>
        <taxon>Embryophyta</taxon>
        <taxon>Tracheophyta</taxon>
        <taxon>Spermatophyta</taxon>
        <taxon>Magnoliopsida</taxon>
        <taxon>eudicotyledons</taxon>
        <taxon>Gunneridae</taxon>
        <taxon>Pentapetalae</taxon>
        <taxon>asterids</taxon>
        <taxon>Cornales</taxon>
        <taxon>Nyssaceae</taxon>
        <taxon>Nyssa</taxon>
    </lineage>
</organism>
<dbReference type="Pfam" id="PF02362">
    <property type="entry name" value="B3"/>
    <property type="match status" value="1"/>
</dbReference>
<protein>
    <recommendedName>
        <fullName evidence="6">TF-B3 domain-containing protein</fullName>
    </recommendedName>
</protein>
<keyword evidence="4" id="KW-0804">Transcription</keyword>
<evidence type="ECO:0000256" key="4">
    <source>
        <dbReference type="ARBA" id="ARBA00023163"/>
    </source>
</evidence>
<evidence type="ECO:0000256" key="5">
    <source>
        <dbReference type="ARBA" id="ARBA00023242"/>
    </source>
</evidence>
<evidence type="ECO:0000256" key="2">
    <source>
        <dbReference type="ARBA" id="ARBA00023015"/>
    </source>
</evidence>
<dbReference type="GO" id="GO:0005634">
    <property type="term" value="C:nucleus"/>
    <property type="evidence" value="ECO:0007669"/>
    <property type="project" value="UniProtKB-SubCell"/>
</dbReference>
<dbReference type="PROSITE" id="PS50863">
    <property type="entry name" value="B3"/>
    <property type="match status" value="1"/>
</dbReference>
<dbReference type="InterPro" id="IPR015300">
    <property type="entry name" value="DNA-bd_pseudobarrel_sf"/>
</dbReference>
<keyword evidence="5" id="KW-0539">Nucleus</keyword>
<dbReference type="OrthoDB" id="1820680at2759"/>
<gene>
    <name evidence="7" type="ORF">F0562_025804</name>
</gene>
<sequence>MGDQAKELRFEKKLTEEDVNGYLEIPRTAHHLVPEDKDMLVLDQSDNCWNFKSPAKKRGKRYMKRQWPDFVKKESPKTGDILRYYYNNNEDSFYLELYRQTLPDSELP</sequence>
<evidence type="ECO:0000313" key="7">
    <source>
        <dbReference type="EMBL" id="KAA8539112.1"/>
    </source>
</evidence>
<dbReference type="CDD" id="cd10017">
    <property type="entry name" value="B3_DNA"/>
    <property type="match status" value="1"/>
</dbReference>
<keyword evidence="3" id="KW-0238">DNA-binding</keyword>
<feature type="domain" description="TF-B3" evidence="6">
    <location>
        <begin position="8"/>
        <end position="101"/>
    </location>
</feature>
<dbReference type="Proteomes" id="UP000325577">
    <property type="component" value="Linkage Group LG14"/>
</dbReference>
<evidence type="ECO:0000313" key="8">
    <source>
        <dbReference type="Proteomes" id="UP000325577"/>
    </source>
</evidence>
<dbReference type="AlphaFoldDB" id="A0A5J5BB56"/>
<dbReference type="SUPFAM" id="SSF101936">
    <property type="entry name" value="DNA-binding pseudobarrel domain"/>
    <property type="match status" value="1"/>
</dbReference>
<evidence type="ECO:0000256" key="3">
    <source>
        <dbReference type="ARBA" id="ARBA00023125"/>
    </source>
</evidence>
<reference evidence="7 8" key="1">
    <citation type="submission" date="2019-09" db="EMBL/GenBank/DDBJ databases">
        <title>A chromosome-level genome assembly of the Chinese tupelo Nyssa sinensis.</title>
        <authorList>
            <person name="Yang X."/>
            <person name="Kang M."/>
            <person name="Yang Y."/>
            <person name="Xiong H."/>
            <person name="Wang M."/>
            <person name="Zhang Z."/>
            <person name="Wang Z."/>
            <person name="Wu H."/>
            <person name="Ma T."/>
            <person name="Liu J."/>
            <person name="Xi Z."/>
        </authorList>
    </citation>
    <scope>NUCLEOTIDE SEQUENCE [LARGE SCALE GENOMIC DNA]</scope>
    <source>
        <strain evidence="7">J267</strain>
        <tissue evidence="7">Leaf</tissue>
    </source>
</reference>
<evidence type="ECO:0000259" key="6">
    <source>
        <dbReference type="PROSITE" id="PS50863"/>
    </source>
</evidence>
<accession>A0A5J5BB56</accession>
<keyword evidence="2" id="KW-0805">Transcription regulation</keyword>
<name>A0A5J5BB56_9ASTE</name>